<dbReference type="InterPro" id="IPR000092">
    <property type="entry name" value="Polyprenyl_synt"/>
</dbReference>
<evidence type="ECO:0000256" key="7">
    <source>
        <dbReference type="ARBA" id="ARBA00032424"/>
    </source>
</evidence>
<reference evidence="12" key="1">
    <citation type="submission" date="2020-11" db="EMBL/GenBank/DDBJ databases">
        <authorList>
            <consortium name="DOE Joint Genome Institute"/>
            <person name="Ahrendt S."/>
            <person name="Riley R."/>
            <person name="Andreopoulos W."/>
            <person name="Labutti K."/>
            <person name="Pangilinan J."/>
            <person name="Ruiz-Duenas F.J."/>
            <person name="Barrasa J.M."/>
            <person name="Sanchez-Garcia M."/>
            <person name="Camarero S."/>
            <person name="Miyauchi S."/>
            <person name="Serrano A."/>
            <person name="Linde D."/>
            <person name="Babiker R."/>
            <person name="Drula E."/>
            <person name="Ayuso-Fernandez I."/>
            <person name="Pacheco R."/>
            <person name="Padilla G."/>
            <person name="Ferreira P."/>
            <person name="Barriuso J."/>
            <person name="Kellner H."/>
            <person name="Castanera R."/>
            <person name="Alfaro M."/>
            <person name="Ramirez L."/>
            <person name="Pisabarro A.G."/>
            <person name="Kuo A."/>
            <person name="Tritt A."/>
            <person name="Lipzen A."/>
            <person name="He G."/>
            <person name="Yan M."/>
            <person name="Ng V."/>
            <person name="Cullen D."/>
            <person name="Martin F."/>
            <person name="Rosso M.-N."/>
            <person name="Henrissat B."/>
            <person name="Hibbett D."/>
            <person name="Martinez A.T."/>
            <person name="Grigoriev I.V."/>
        </authorList>
    </citation>
    <scope>NUCLEOTIDE SEQUENCE</scope>
    <source>
        <strain evidence="12">CBS 247.69</strain>
    </source>
</reference>
<dbReference type="PANTHER" id="PTHR12001">
    <property type="entry name" value="GERANYLGERANYL PYROPHOSPHATE SYNTHASE"/>
    <property type="match status" value="1"/>
</dbReference>
<dbReference type="Pfam" id="PF00348">
    <property type="entry name" value="polyprenyl_synt"/>
    <property type="match status" value="1"/>
</dbReference>
<comment type="cofactor">
    <cofactor evidence="1">
        <name>Mg(2+)</name>
        <dbReference type="ChEBI" id="CHEBI:18420"/>
    </cofactor>
</comment>
<evidence type="ECO:0000256" key="9">
    <source>
        <dbReference type="ARBA" id="ARBA00032873"/>
    </source>
</evidence>
<keyword evidence="13" id="KW-1185">Reference proteome</keyword>
<dbReference type="SFLD" id="SFLDS00005">
    <property type="entry name" value="Isoprenoid_Synthase_Type_I"/>
    <property type="match status" value="1"/>
</dbReference>
<gene>
    <name evidence="12" type="ORF">BDZ94DRAFT_10807</name>
</gene>
<evidence type="ECO:0000256" key="5">
    <source>
        <dbReference type="ARBA" id="ARBA00032052"/>
    </source>
</evidence>
<name>A0A9P5YIG4_9AGAR</name>
<keyword evidence="4" id="KW-0460">Magnesium</keyword>
<evidence type="ECO:0000256" key="2">
    <source>
        <dbReference type="ARBA" id="ARBA00006706"/>
    </source>
</evidence>
<dbReference type="Gene3D" id="1.10.600.10">
    <property type="entry name" value="Farnesyl Diphosphate Synthase"/>
    <property type="match status" value="1"/>
</dbReference>
<evidence type="ECO:0000256" key="6">
    <source>
        <dbReference type="ARBA" id="ARBA00032380"/>
    </source>
</evidence>
<organism evidence="12 13">
    <name type="scientific">Collybia nuda</name>
    <dbReference type="NCBI Taxonomy" id="64659"/>
    <lineage>
        <taxon>Eukaryota</taxon>
        <taxon>Fungi</taxon>
        <taxon>Dikarya</taxon>
        <taxon>Basidiomycota</taxon>
        <taxon>Agaricomycotina</taxon>
        <taxon>Agaricomycetes</taxon>
        <taxon>Agaricomycetidae</taxon>
        <taxon>Agaricales</taxon>
        <taxon>Tricholomatineae</taxon>
        <taxon>Clitocybaceae</taxon>
        <taxon>Collybia</taxon>
    </lineage>
</organism>
<dbReference type="SUPFAM" id="SSF48576">
    <property type="entry name" value="Terpenoid synthases"/>
    <property type="match status" value="1"/>
</dbReference>
<evidence type="ECO:0000256" key="1">
    <source>
        <dbReference type="ARBA" id="ARBA00001946"/>
    </source>
</evidence>
<evidence type="ECO:0000313" key="13">
    <source>
        <dbReference type="Proteomes" id="UP000807353"/>
    </source>
</evidence>
<dbReference type="OrthoDB" id="6921389at2759"/>
<evidence type="ECO:0000256" key="11">
    <source>
        <dbReference type="RuleBase" id="RU004466"/>
    </source>
</evidence>
<dbReference type="Proteomes" id="UP000807353">
    <property type="component" value="Unassembled WGS sequence"/>
</dbReference>
<dbReference type="PROSITE" id="PS00723">
    <property type="entry name" value="POLYPRENYL_SYNTHASE_1"/>
    <property type="match status" value="1"/>
</dbReference>
<evidence type="ECO:0000256" key="4">
    <source>
        <dbReference type="ARBA" id="ARBA00022842"/>
    </source>
</evidence>
<dbReference type="GO" id="GO:0008299">
    <property type="term" value="P:isoprenoid biosynthetic process"/>
    <property type="evidence" value="ECO:0007669"/>
    <property type="project" value="InterPro"/>
</dbReference>
<comment type="similarity">
    <text evidence="2 11">Belongs to the FPP/GGPP synthase family.</text>
</comment>
<keyword evidence="11" id="KW-0808">Transferase</keyword>
<comment type="caution">
    <text evidence="12">The sequence shown here is derived from an EMBL/GenBank/DDBJ whole genome shotgun (WGS) entry which is preliminary data.</text>
</comment>
<dbReference type="InterPro" id="IPR033749">
    <property type="entry name" value="Polyprenyl_synt_CS"/>
</dbReference>
<proteinExistence type="inferred from homology"/>
<evidence type="ECO:0000313" key="12">
    <source>
        <dbReference type="EMBL" id="KAF9469602.1"/>
    </source>
</evidence>
<keyword evidence="3" id="KW-0479">Metal-binding</keyword>
<dbReference type="AlphaFoldDB" id="A0A9P5YIG4"/>
<evidence type="ECO:0000256" key="10">
    <source>
        <dbReference type="ARBA" id="ARBA00033096"/>
    </source>
</evidence>
<dbReference type="PANTHER" id="PTHR12001:SF44">
    <property type="entry name" value="GERANYLGERANYL PYROPHOSPHATE SYNTHASE"/>
    <property type="match status" value="1"/>
</dbReference>
<protein>
    <recommendedName>
        <fullName evidence="9">(2E,6E)-farnesyl diphosphate synthase</fullName>
    </recommendedName>
    <alternativeName>
        <fullName evidence="8">Dimethylallyltranstransferase</fullName>
    </alternativeName>
    <alternativeName>
        <fullName evidence="7">Farnesyl diphosphate synthase</fullName>
    </alternativeName>
    <alternativeName>
        <fullName evidence="5">Farnesyltranstransferase</fullName>
    </alternativeName>
    <alternativeName>
        <fullName evidence="10">Geranylgeranyl diphosphate synthase</fullName>
    </alternativeName>
    <alternativeName>
        <fullName evidence="6">Geranyltranstransferase</fullName>
    </alternativeName>
</protein>
<evidence type="ECO:0000256" key="8">
    <source>
        <dbReference type="ARBA" id="ARBA00032448"/>
    </source>
</evidence>
<dbReference type="PROSITE" id="PS00444">
    <property type="entry name" value="POLYPRENYL_SYNTHASE_2"/>
    <property type="match status" value="1"/>
</dbReference>
<accession>A0A9P5YIG4</accession>
<dbReference type="GO" id="GO:0046872">
    <property type="term" value="F:metal ion binding"/>
    <property type="evidence" value="ECO:0007669"/>
    <property type="project" value="UniProtKB-KW"/>
</dbReference>
<evidence type="ECO:0000256" key="3">
    <source>
        <dbReference type="ARBA" id="ARBA00022723"/>
    </source>
</evidence>
<sequence>MSIHANMFDKLVSPSKWTEENESDIMAPYTYLTSNPGKEVVRHMANALNDWFHVPPEQLALIIKISSMLQNDCLLFDDIEDGSELRRGQPVAHHVYGVPHTVNSASYIVIKVYSDALALKGLMQASRGSTDVPILPEQIITEGLLDAHRGQALDISWRDKIQCPTEDQYIDMVKNKTGGLFRILMRLMMACATKRQDEDCVPFINIIGVLYQIRDDYKNLLDATYTSTKGFAEDLTEGKFSFPIVHAIHADEFNTEVIDIIRQRPKTPTLKKTAITHMRDRSKSLEYTLEVLRTIQKLAEAEVQSLGGNPRLKKILEMFRV</sequence>
<dbReference type="InterPro" id="IPR008949">
    <property type="entry name" value="Isoprenoid_synthase_dom_sf"/>
</dbReference>
<dbReference type="EMBL" id="MU150229">
    <property type="protein sequence ID" value="KAF9469602.1"/>
    <property type="molecule type" value="Genomic_DNA"/>
</dbReference>
<dbReference type="GO" id="GO:0004659">
    <property type="term" value="F:prenyltransferase activity"/>
    <property type="evidence" value="ECO:0007669"/>
    <property type="project" value="InterPro"/>
</dbReference>